<feature type="chain" id="PRO_5043024526" evidence="1">
    <location>
        <begin position="18"/>
        <end position="197"/>
    </location>
</feature>
<evidence type="ECO:0000313" key="2">
    <source>
        <dbReference type="EMBL" id="KAK4125903.1"/>
    </source>
</evidence>
<feature type="signal peptide" evidence="1">
    <location>
        <begin position="1"/>
        <end position="17"/>
    </location>
</feature>
<dbReference type="AlphaFoldDB" id="A0AAN6Z611"/>
<protein>
    <submittedName>
        <fullName evidence="2">Uncharacterized protein</fullName>
    </submittedName>
</protein>
<comment type="caution">
    <text evidence="2">The sequence shown here is derived from an EMBL/GenBank/DDBJ whole genome shotgun (WGS) entry which is preliminary data.</text>
</comment>
<evidence type="ECO:0000256" key="1">
    <source>
        <dbReference type="SAM" id="SignalP"/>
    </source>
</evidence>
<keyword evidence="3" id="KW-1185">Reference proteome</keyword>
<keyword evidence="1" id="KW-0732">Signal</keyword>
<organism evidence="2 3">
    <name type="scientific">Parathielavia appendiculata</name>
    <dbReference type="NCBI Taxonomy" id="2587402"/>
    <lineage>
        <taxon>Eukaryota</taxon>
        <taxon>Fungi</taxon>
        <taxon>Dikarya</taxon>
        <taxon>Ascomycota</taxon>
        <taxon>Pezizomycotina</taxon>
        <taxon>Sordariomycetes</taxon>
        <taxon>Sordariomycetidae</taxon>
        <taxon>Sordariales</taxon>
        <taxon>Chaetomiaceae</taxon>
        <taxon>Parathielavia</taxon>
    </lineage>
</organism>
<reference evidence="2" key="2">
    <citation type="submission" date="2023-05" db="EMBL/GenBank/DDBJ databases">
        <authorList>
            <consortium name="Lawrence Berkeley National Laboratory"/>
            <person name="Steindorff A."/>
            <person name="Hensen N."/>
            <person name="Bonometti L."/>
            <person name="Westerberg I."/>
            <person name="Brannstrom I.O."/>
            <person name="Guillou S."/>
            <person name="Cros-Aarteil S."/>
            <person name="Calhoun S."/>
            <person name="Haridas S."/>
            <person name="Kuo A."/>
            <person name="Mondo S."/>
            <person name="Pangilinan J."/>
            <person name="Riley R."/>
            <person name="Labutti K."/>
            <person name="Andreopoulos B."/>
            <person name="Lipzen A."/>
            <person name="Chen C."/>
            <person name="Yanf M."/>
            <person name="Daum C."/>
            <person name="Ng V."/>
            <person name="Clum A."/>
            <person name="Ohm R."/>
            <person name="Martin F."/>
            <person name="Silar P."/>
            <person name="Natvig D."/>
            <person name="Lalanne C."/>
            <person name="Gautier V."/>
            <person name="Ament-Velasquez S.L."/>
            <person name="Kruys A."/>
            <person name="Hutchinson M.I."/>
            <person name="Powell A.J."/>
            <person name="Barry K."/>
            <person name="Miller A.N."/>
            <person name="Grigoriev I.V."/>
            <person name="Debuchy R."/>
            <person name="Gladieux P."/>
            <person name="Thoren M.H."/>
            <person name="Johannesson H."/>
        </authorList>
    </citation>
    <scope>NUCLEOTIDE SEQUENCE</scope>
    <source>
        <strain evidence="2">CBS 731.68</strain>
    </source>
</reference>
<proteinExistence type="predicted"/>
<name>A0AAN6Z611_9PEZI</name>
<gene>
    <name evidence="2" type="ORF">N657DRAFT_567801</name>
</gene>
<evidence type="ECO:0000313" key="3">
    <source>
        <dbReference type="Proteomes" id="UP001302602"/>
    </source>
</evidence>
<dbReference type="EMBL" id="MU853225">
    <property type="protein sequence ID" value="KAK4125903.1"/>
    <property type="molecule type" value="Genomic_DNA"/>
</dbReference>
<reference evidence="2" key="1">
    <citation type="journal article" date="2023" name="Mol. Phylogenet. Evol.">
        <title>Genome-scale phylogeny and comparative genomics of the fungal order Sordariales.</title>
        <authorList>
            <person name="Hensen N."/>
            <person name="Bonometti L."/>
            <person name="Westerberg I."/>
            <person name="Brannstrom I.O."/>
            <person name="Guillou S."/>
            <person name="Cros-Aarteil S."/>
            <person name="Calhoun S."/>
            <person name="Haridas S."/>
            <person name="Kuo A."/>
            <person name="Mondo S."/>
            <person name="Pangilinan J."/>
            <person name="Riley R."/>
            <person name="LaButti K."/>
            <person name="Andreopoulos B."/>
            <person name="Lipzen A."/>
            <person name="Chen C."/>
            <person name="Yan M."/>
            <person name="Daum C."/>
            <person name="Ng V."/>
            <person name="Clum A."/>
            <person name="Steindorff A."/>
            <person name="Ohm R.A."/>
            <person name="Martin F."/>
            <person name="Silar P."/>
            <person name="Natvig D.O."/>
            <person name="Lalanne C."/>
            <person name="Gautier V."/>
            <person name="Ament-Velasquez S.L."/>
            <person name="Kruys A."/>
            <person name="Hutchinson M.I."/>
            <person name="Powell A.J."/>
            <person name="Barry K."/>
            <person name="Miller A.N."/>
            <person name="Grigoriev I.V."/>
            <person name="Debuchy R."/>
            <person name="Gladieux P."/>
            <person name="Hiltunen Thoren M."/>
            <person name="Johannesson H."/>
        </authorList>
    </citation>
    <scope>NUCLEOTIDE SEQUENCE</scope>
    <source>
        <strain evidence="2">CBS 731.68</strain>
    </source>
</reference>
<dbReference type="Proteomes" id="UP001302602">
    <property type="component" value="Unassembled WGS sequence"/>
</dbReference>
<accession>A0AAN6Z611</accession>
<sequence>MTRLSFAAVALAQCTSALLDGFVDVLVNVEHRVPADAFAGVLNAAGGSHDGLEACYTANDILESCYDAGYMEPTAPVAAADRCLCCDGTTAIASVYSSCASYALNEVPALTADYSVLSNLYIYCAAMATCTSTTRQATSRATNTRAAGTVTLPAACSSFTEIYNSCSIKVGFETAGVTDAVECLWWVHCFILTMTML</sequence>
<dbReference type="RefSeq" id="XP_062649674.1">
    <property type="nucleotide sequence ID" value="XM_062788543.1"/>
</dbReference>
<dbReference type="GeneID" id="87825313"/>